<feature type="compositionally biased region" description="Polar residues" evidence="2">
    <location>
        <begin position="7"/>
        <end position="34"/>
    </location>
</feature>
<feature type="region of interest" description="Disordered" evidence="2">
    <location>
        <begin position="1"/>
        <end position="41"/>
    </location>
</feature>
<dbReference type="Pfam" id="PF04627">
    <property type="entry name" value="ATP-synt_Eps"/>
    <property type="match status" value="1"/>
</dbReference>
<reference evidence="3 4" key="1">
    <citation type="journal article" date="2022" name="Allergy">
        <title>Genome assembly and annotation of Periplaneta americana reveal a comprehensive cockroach allergen profile.</title>
        <authorList>
            <person name="Wang L."/>
            <person name="Xiong Q."/>
            <person name="Saelim N."/>
            <person name="Wang L."/>
            <person name="Nong W."/>
            <person name="Wan A.T."/>
            <person name="Shi M."/>
            <person name="Liu X."/>
            <person name="Cao Q."/>
            <person name="Hui J.H.L."/>
            <person name="Sookrung N."/>
            <person name="Leung T.F."/>
            <person name="Tungtrongchitr A."/>
            <person name="Tsui S.K.W."/>
        </authorList>
    </citation>
    <scope>NUCLEOTIDE SEQUENCE [LARGE SCALE GENOMIC DNA]</scope>
    <source>
        <strain evidence="3">PWHHKU_190912</strain>
    </source>
</reference>
<keyword evidence="4" id="KW-1185">Reference proteome</keyword>
<dbReference type="Proteomes" id="UP001148838">
    <property type="component" value="Unassembled WGS sequence"/>
</dbReference>
<name>A0ABQ8TV52_PERAM</name>
<protein>
    <submittedName>
        <fullName evidence="3">Uncharacterized protein</fullName>
    </submittedName>
</protein>
<evidence type="ECO:0000313" key="4">
    <source>
        <dbReference type="Proteomes" id="UP001148838"/>
    </source>
</evidence>
<dbReference type="EMBL" id="JAJSOF020000003">
    <property type="protein sequence ID" value="KAJ4449449.1"/>
    <property type="molecule type" value="Genomic_DNA"/>
</dbReference>
<organism evidence="3 4">
    <name type="scientific">Periplaneta americana</name>
    <name type="common">American cockroach</name>
    <name type="synonym">Blatta americana</name>
    <dbReference type="NCBI Taxonomy" id="6978"/>
    <lineage>
        <taxon>Eukaryota</taxon>
        <taxon>Metazoa</taxon>
        <taxon>Ecdysozoa</taxon>
        <taxon>Arthropoda</taxon>
        <taxon>Hexapoda</taxon>
        <taxon>Insecta</taxon>
        <taxon>Pterygota</taxon>
        <taxon>Neoptera</taxon>
        <taxon>Polyneoptera</taxon>
        <taxon>Dictyoptera</taxon>
        <taxon>Blattodea</taxon>
        <taxon>Blattoidea</taxon>
        <taxon>Blattidae</taxon>
        <taxon>Blattinae</taxon>
        <taxon>Periplaneta</taxon>
    </lineage>
</organism>
<evidence type="ECO:0000256" key="1">
    <source>
        <dbReference type="ARBA" id="ARBA00009502"/>
    </source>
</evidence>
<dbReference type="InterPro" id="IPR006721">
    <property type="entry name" value="ATP_synth_F1_esu_mt"/>
</dbReference>
<gene>
    <name evidence="3" type="ORF">ANN_00848</name>
</gene>
<sequence>MAGENLGKNQPSNETKQRSNPSPSAALDQQANFSENDKSDAGTKASGYLKLLESFEHFAYLNMMTQVFTILDATNIKLQSVNLDFHEGNCLIRNLIKTFQTFRDNYEILWDKTTRRANELDLSESWIPKQRKVFRRLDDRQHMQHEFSDTKEYFRSKFFEFIDCVTAALKDSFQESEILNAVENFVIGKEDDVRIVRNDLAERSNVIKLRMCKLRRCKICNQSTKGTRFDLESAHGPFRRYLSSSSVSLEPLLILALRCAVVDGRGGGVLFLWWELAVYKSLPLKSFALIYINYSNIAARLLRRALKPEFRAEAVRREESYIRFTPWKDGKAQNAEIDVSKQWEAIKMAVTSTVEGTIGICKEKKGNDWFDEVCERATKEKNEAYQRILQRSNTRQVTEEYKNKGE</sequence>
<proteinExistence type="inferred from homology"/>
<comment type="similarity">
    <text evidence="1">Belongs to the eukaryotic ATPase epsilon family.</text>
</comment>
<dbReference type="Gene3D" id="1.10.1620.20">
    <property type="entry name" value="ATP synthase, F1 complex, epsilon subunit superfamily, mitochondrial"/>
    <property type="match status" value="1"/>
</dbReference>
<comment type="caution">
    <text evidence="3">The sequence shown here is derived from an EMBL/GenBank/DDBJ whole genome shotgun (WGS) entry which is preliminary data.</text>
</comment>
<dbReference type="PANTHER" id="PTHR12448:SF0">
    <property type="entry name" value="ATP SYNTHASE SUBUNIT EPSILON, MITOCHONDRIAL"/>
    <property type="match status" value="1"/>
</dbReference>
<dbReference type="InterPro" id="IPR036742">
    <property type="entry name" value="ATP_synth_F1_esu_sf_mt"/>
</dbReference>
<accession>A0ABQ8TV52</accession>
<evidence type="ECO:0000256" key="2">
    <source>
        <dbReference type="SAM" id="MobiDB-lite"/>
    </source>
</evidence>
<dbReference type="CDD" id="cd12153">
    <property type="entry name" value="F1-ATPase_epsilon"/>
    <property type="match status" value="1"/>
</dbReference>
<evidence type="ECO:0000313" key="3">
    <source>
        <dbReference type="EMBL" id="KAJ4449449.1"/>
    </source>
</evidence>
<dbReference type="SUPFAM" id="SSF48690">
    <property type="entry name" value="Epsilon subunit of mitochondrial F1F0-ATP synthase"/>
    <property type="match status" value="1"/>
</dbReference>
<dbReference type="PANTHER" id="PTHR12448">
    <property type="entry name" value="ATP SYNTHASE EPSILON CHAIN, MITOCHONDRIAL"/>
    <property type="match status" value="1"/>
</dbReference>